<dbReference type="EMBL" id="CAJVPV010035093">
    <property type="protein sequence ID" value="CAG8750200.1"/>
    <property type="molecule type" value="Genomic_DNA"/>
</dbReference>
<sequence>VIDFTSEAWRNVTPQTIVNCWRKTEIILLVEWNWPNSNIQHNKENIELKTDIEQLISSISVDNIQITADDYIHIDDTVETEEVTIDEKAILEEILQPSNPNSDEDSEIEIEKIPHSIAFEQ</sequence>
<feature type="non-terminal residue" evidence="1">
    <location>
        <position position="121"/>
    </location>
</feature>
<gene>
    <name evidence="1" type="ORF">AMORRO_LOCUS15296</name>
</gene>
<dbReference type="OrthoDB" id="2436275at2759"/>
<protein>
    <submittedName>
        <fullName evidence="1">14327_t:CDS:1</fullName>
    </submittedName>
</protein>
<reference evidence="1" key="1">
    <citation type="submission" date="2021-06" db="EMBL/GenBank/DDBJ databases">
        <authorList>
            <person name="Kallberg Y."/>
            <person name="Tangrot J."/>
            <person name="Rosling A."/>
        </authorList>
    </citation>
    <scope>NUCLEOTIDE SEQUENCE</scope>
    <source>
        <strain evidence="1">CL551</strain>
    </source>
</reference>
<evidence type="ECO:0000313" key="2">
    <source>
        <dbReference type="Proteomes" id="UP000789342"/>
    </source>
</evidence>
<organism evidence="1 2">
    <name type="scientific">Acaulospora morrowiae</name>
    <dbReference type="NCBI Taxonomy" id="94023"/>
    <lineage>
        <taxon>Eukaryota</taxon>
        <taxon>Fungi</taxon>
        <taxon>Fungi incertae sedis</taxon>
        <taxon>Mucoromycota</taxon>
        <taxon>Glomeromycotina</taxon>
        <taxon>Glomeromycetes</taxon>
        <taxon>Diversisporales</taxon>
        <taxon>Acaulosporaceae</taxon>
        <taxon>Acaulospora</taxon>
    </lineage>
</organism>
<feature type="non-terminal residue" evidence="1">
    <location>
        <position position="1"/>
    </location>
</feature>
<name>A0A9N9IVB9_9GLOM</name>
<dbReference type="Proteomes" id="UP000789342">
    <property type="component" value="Unassembled WGS sequence"/>
</dbReference>
<proteinExistence type="predicted"/>
<evidence type="ECO:0000313" key="1">
    <source>
        <dbReference type="EMBL" id="CAG8750200.1"/>
    </source>
</evidence>
<accession>A0A9N9IVB9</accession>
<keyword evidence="2" id="KW-1185">Reference proteome</keyword>
<dbReference type="AlphaFoldDB" id="A0A9N9IVB9"/>
<comment type="caution">
    <text evidence="1">The sequence shown here is derived from an EMBL/GenBank/DDBJ whole genome shotgun (WGS) entry which is preliminary data.</text>
</comment>